<dbReference type="EMBL" id="BLEW01000017">
    <property type="protein sequence ID" value="GEU26062.1"/>
    <property type="molecule type" value="Genomic_DNA"/>
</dbReference>
<evidence type="ECO:0000313" key="3">
    <source>
        <dbReference type="EMBL" id="GEU15388.1"/>
    </source>
</evidence>
<name>A0A640NIG9_BACAN</name>
<accession>A0A640NIG9</accession>
<evidence type="ECO:0000313" key="5">
    <source>
        <dbReference type="EMBL" id="GEU26062.1"/>
    </source>
</evidence>
<dbReference type="EMBL" id="BLEX01000005">
    <property type="protein sequence ID" value="GEU25496.1"/>
    <property type="molecule type" value="Genomic_DNA"/>
</dbReference>
<evidence type="ECO:0008006" key="6">
    <source>
        <dbReference type="Google" id="ProtNLM"/>
    </source>
</evidence>
<dbReference type="EMBL" id="BLEU01000012">
    <property type="protein sequence ID" value="GEU03902.1"/>
    <property type="molecule type" value="Genomic_DNA"/>
</dbReference>
<dbReference type="AlphaFoldDB" id="A0A640NIG9"/>
<gene>
    <name evidence="1" type="ORF">DB1_51870</name>
    <name evidence="2" type="ORF">HG1_36090</name>
    <name evidence="5" type="ORF">LaLC_52590</name>
    <name evidence="4" type="ORF">LamDB_32330</name>
    <name evidence="3" type="ORF">QuyetLC_30040</name>
</gene>
<dbReference type="EMBL" id="BLEV01000005">
    <property type="protein sequence ID" value="GEU08124.1"/>
    <property type="molecule type" value="Genomic_DNA"/>
</dbReference>
<dbReference type="EMBL" id="BLEY01000032">
    <property type="protein sequence ID" value="GEU15388.1"/>
    <property type="molecule type" value="Genomic_DNA"/>
</dbReference>
<protein>
    <recommendedName>
        <fullName evidence="6">Multidrug transporter MatE</fullName>
    </recommendedName>
</protein>
<reference evidence="4" key="2">
    <citation type="submission" date="2019-12" db="EMBL/GenBank/DDBJ databases">
        <authorList>
            <person name="Hoang T.H.H."/>
            <person name="Okutani A."/>
        </authorList>
    </citation>
    <scope>NUCLEOTIDE SEQUENCE</scope>
    <source>
        <strain evidence="1">DB</strain>
        <strain evidence="2">HG</strain>
        <strain evidence="5">LaLC</strain>
        <strain evidence="4">LamDB</strain>
        <strain evidence="3">QuyetLC</strain>
    </source>
</reference>
<evidence type="ECO:0000313" key="1">
    <source>
        <dbReference type="EMBL" id="GEU03902.1"/>
    </source>
</evidence>
<comment type="caution">
    <text evidence="4">The sequence shown here is derived from an EMBL/GenBank/DDBJ whole genome shotgun (WGS) entry which is preliminary data.</text>
</comment>
<evidence type="ECO:0000313" key="2">
    <source>
        <dbReference type="EMBL" id="GEU08124.1"/>
    </source>
</evidence>
<evidence type="ECO:0000313" key="4">
    <source>
        <dbReference type="EMBL" id="GEU25496.1"/>
    </source>
</evidence>
<sequence length="59" mass="6970">MVIVHKVKFCIICEKYAVFTNGILEKSILLQKVEIEVFLKKKVYNKNITNNHITNYKEV</sequence>
<reference evidence="4" key="1">
    <citation type="submission" date="2019-12" db="EMBL/GenBank/DDBJ databases">
        <title>Epidemiological and comparative genomic analysis of Bacillus anthracis isolated from northern Vietnam.</title>
        <authorList>
            <person name="Hoang T.T.H."/>
            <person name="Dang D.A."/>
            <person name="Pham M.H."/>
            <person name="Luong M.H."/>
            <person name="Tran N.D."/>
            <person name="Nguyen T.H."/>
            <person name="Nguyen T.T."/>
            <person name="Inoue S."/>
            <person name="Morikawa S."/>
            <person name="Okutani A."/>
        </authorList>
    </citation>
    <scope>NUCLEOTIDE SEQUENCE</scope>
    <source>
        <strain evidence="1">DB</strain>
        <strain evidence="2">HG</strain>
        <strain evidence="5">LaLC</strain>
        <strain evidence="4">LamDB</strain>
        <strain evidence="3">QuyetLC</strain>
    </source>
</reference>
<proteinExistence type="predicted"/>
<organism evidence="4">
    <name type="scientific">Bacillus anthracis</name>
    <name type="common">anthrax bacterium</name>
    <dbReference type="NCBI Taxonomy" id="1392"/>
    <lineage>
        <taxon>Bacteria</taxon>
        <taxon>Bacillati</taxon>
        <taxon>Bacillota</taxon>
        <taxon>Bacilli</taxon>
        <taxon>Bacillales</taxon>
        <taxon>Bacillaceae</taxon>
        <taxon>Bacillus</taxon>
        <taxon>Bacillus cereus group</taxon>
    </lineage>
</organism>